<evidence type="ECO:0000313" key="2">
    <source>
        <dbReference type="Proteomes" id="UP000219338"/>
    </source>
</evidence>
<sequence length="48" mass="5559">MSMAEGFIPFNYEGKDYQRLLTVSMVVHVLIRSWRMMGQTHPTTTSIP</sequence>
<dbReference type="AlphaFoldDB" id="A0A284S0E2"/>
<reference evidence="2" key="1">
    <citation type="journal article" date="2017" name="Nat. Ecol. Evol.">
        <title>Genome expansion and lineage-specific genetic innovations in the forest pathogenic fungi Armillaria.</title>
        <authorList>
            <person name="Sipos G."/>
            <person name="Prasanna A.N."/>
            <person name="Walter M.C."/>
            <person name="O'Connor E."/>
            <person name="Balint B."/>
            <person name="Krizsan K."/>
            <person name="Kiss B."/>
            <person name="Hess J."/>
            <person name="Varga T."/>
            <person name="Slot J."/>
            <person name="Riley R."/>
            <person name="Boka B."/>
            <person name="Rigling D."/>
            <person name="Barry K."/>
            <person name="Lee J."/>
            <person name="Mihaltcheva S."/>
            <person name="LaButti K."/>
            <person name="Lipzen A."/>
            <person name="Waldron R."/>
            <person name="Moloney N.M."/>
            <person name="Sperisen C."/>
            <person name="Kredics L."/>
            <person name="Vagvoelgyi C."/>
            <person name="Patrignani A."/>
            <person name="Fitzpatrick D."/>
            <person name="Nagy I."/>
            <person name="Doyle S."/>
            <person name="Anderson J.B."/>
            <person name="Grigoriev I.V."/>
            <person name="Gueldener U."/>
            <person name="Muensterkoetter M."/>
            <person name="Nagy L.G."/>
        </authorList>
    </citation>
    <scope>NUCLEOTIDE SEQUENCE [LARGE SCALE GENOMIC DNA]</scope>
    <source>
        <strain evidence="2">C18/9</strain>
    </source>
</reference>
<accession>A0A284S0E2</accession>
<organism evidence="1 2">
    <name type="scientific">Armillaria ostoyae</name>
    <name type="common">Armillaria root rot fungus</name>
    <dbReference type="NCBI Taxonomy" id="47428"/>
    <lineage>
        <taxon>Eukaryota</taxon>
        <taxon>Fungi</taxon>
        <taxon>Dikarya</taxon>
        <taxon>Basidiomycota</taxon>
        <taxon>Agaricomycotina</taxon>
        <taxon>Agaricomycetes</taxon>
        <taxon>Agaricomycetidae</taxon>
        <taxon>Agaricales</taxon>
        <taxon>Marasmiineae</taxon>
        <taxon>Physalacriaceae</taxon>
        <taxon>Armillaria</taxon>
    </lineage>
</organism>
<dbReference type="EMBL" id="FUEG01000024">
    <property type="protein sequence ID" value="SJL14478.1"/>
    <property type="molecule type" value="Genomic_DNA"/>
</dbReference>
<evidence type="ECO:0000313" key="1">
    <source>
        <dbReference type="EMBL" id="SJL14478.1"/>
    </source>
</evidence>
<gene>
    <name evidence="1" type="ORF">ARMOST_17937</name>
</gene>
<dbReference type="Proteomes" id="UP000219338">
    <property type="component" value="Unassembled WGS sequence"/>
</dbReference>
<proteinExistence type="predicted"/>
<name>A0A284S0E2_ARMOS</name>
<keyword evidence="2" id="KW-1185">Reference proteome</keyword>
<protein>
    <submittedName>
        <fullName evidence="1">Uncharacterized protein</fullName>
    </submittedName>
</protein>